<keyword evidence="3" id="KW-1185">Reference proteome</keyword>
<comment type="caution">
    <text evidence="2">The sequence shown here is derived from an EMBL/GenBank/DDBJ whole genome shotgun (WGS) entry which is preliminary data.</text>
</comment>
<reference evidence="2" key="1">
    <citation type="submission" date="2015-06" db="EMBL/GenBank/DDBJ databases">
        <authorList>
            <person name="Nguyen H."/>
        </authorList>
    </citation>
    <scope>NUCLEOTIDE SEQUENCE</scope>
    <source>
        <strain evidence="2">DAOM 180753</strain>
    </source>
</reference>
<dbReference type="AlphaFoldDB" id="A0AAI9TMS3"/>
<protein>
    <submittedName>
        <fullName evidence="2">Uncharacterized protein</fullName>
    </submittedName>
</protein>
<feature type="compositionally biased region" description="Basic residues" evidence="1">
    <location>
        <begin position="1"/>
        <end position="10"/>
    </location>
</feature>
<gene>
    <name evidence="2" type="ORF">VN97_g3112</name>
</gene>
<dbReference type="Proteomes" id="UP001227192">
    <property type="component" value="Unassembled WGS sequence"/>
</dbReference>
<proteinExistence type="predicted"/>
<sequence length="418" mass="46549">MAYRYSKKYTPRQGKGGYRRRSVKSRPTKGSSKTLDKYVEAKVKSALSRASRGPPRSVTVRALPSEVNRSLSTPEFVGLTNSEWPAYLRGALAERKYALLPVTELIPSQRSPTALADDGQRGHDSVFIKGVCLRMSLCHAEGIRLMLFAFRNGNRRDCPPSTTSRPFVIMEDGKEVPREVHYEVLTKEKLNFIVDPSEVQNSVRHLGYHDGPFAVRHDLAGDPAWKSVDGTAFTSRVSKAEGKPIGNVQVRLDAGSATQCGAVCNMNLGTSSMRTFKTPGSRGLGSDWVGMRYRQVEFYVTLNQNERFPASGSRAVNERPLELFLGFDGPPPFEIHASDEDSACAAVTGMDMEVYYDFAGGAKPDRYEIFYLTQGGVCSLDEQEYDWTEFLGRECPTLYITLPKKLETQARLFGAMLY</sequence>
<dbReference type="EMBL" id="LACB01000064">
    <property type="protein sequence ID" value="KAJ9490157.1"/>
    <property type="molecule type" value="Genomic_DNA"/>
</dbReference>
<evidence type="ECO:0000313" key="3">
    <source>
        <dbReference type="Proteomes" id="UP001227192"/>
    </source>
</evidence>
<accession>A0AAI9TMS3</accession>
<organism evidence="2 3">
    <name type="scientific">Penicillium thymicola</name>
    <dbReference type="NCBI Taxonomy" id="293382"/>
    <lineage>
        <taxon>Eukaryota</taxon>
        <taxon>Fungi</taxon>
        <taxon>Dikarya</taxon>
        <taxon>Ascomycota</taxon>
        <taxon>Pezizomycotina</taxon>
        <taxon>Eurotiomycetes</taxon>
        <taxon>Eurotiomycetidae</taxon>
        <taxon>Eurotiales</taxon>
        <taxon>Aspergillaceae</taxon>
        <taxon>Penicillium</taxon>
    </lineage>
</organism>
<name>A0AAI9TMS3_PENTH</name>
<reference evidence="2" key="2">
    <citation type="journal article" date="2016" name="Fungal Biol.">
        <title>Ochratoxin A production by Penicillium thymicola.</title>
        <authorList>
            <person name="Nguyen H.D.T."/>
            <person name="McMullin D.R."/>
            <person name="Ponomareva E."/>
            <person name="Riley R."/>
            <person name="Pomraning K.R."/>
            <person name="Baker S.E."/>
            <person name="Seifert K.A."/>
        </authorList>
    </citation>
    <scope>NUCLEOTIDE SEQUENCE</scope>
    <source>
        <strain evidence="2">DAOM 180753</strain>
    </source>
</reference>
<feature type="compositionally biased region" description="Basic residues" evidence="1">
    <location>
        <begin position="17"/>
        <end position="27"/>
    </location>
</feature>
<evidence type="ECO:0000256" key="1">
    <source>
        <dbReference type="SAM" id="MobiDB-lite"/>
    </source>
</evidence>
<feature type="region of interest" description="Disordered" evidence="1">
    <location>
        <begin position="1"/>
        <end position="36"/>
    </location>
</feature>
<evidence type="ECO:0000313" key="2">
    <source>
        <dbReference type="EMBL" id="KAJ9490157.1"/>
    </source>
</evidence>